<evidence type="ECO:0008006" key="3">
    <source>
        <dbReference type="Google" id="ProtNLM"/>
    </source>
</evidence>
<evidence type="ECO:0000313" key="2">
    <source>
        <dbReference type="Proteomes" id="UP000010482"/>
    </source>
</evidence>
<sequence>MLEFDWDKANLDHIAEHQVSADEVEQIFSDPNRLEAKAYSVREEQRFATLGQTEAGRILTIIYTIRNGKIRTITAYRATRKEQRRYQEGL</sequence>
<keyword evidence="2" id="KW-1185">Reference proteome</keyword>
<dbReference type="eggNOG" id="COG2929">
    <property type="taxonomic scope" value="Bacteria"/>
</dbReference>
<reference evidence="1" key="1">
    <citation type="submission" date="2012-04" db="EMBL/GenBank/DDBJ databases">
        <title>Finished genome of Dactylococcopsis salina PCC 8305.</title>
        <authorList>
            <consortium name="US DOE Joint Genome Institute"/>
            <person name="Gugger M."/>
            <person name="Coursin T."/>
            <person name="Rippka R."/>
            <person name="Tandeau De Marsac N."/>
            <person name="Huntemann M."/>
            <person name="Wei C.-L."/>
            <person name="Han J."/>
            <person name="Detter J.C."/>
            <person name="Han C."/>
            <person name="Tapia R."/>
            <person name="Daligault H."/>
            <person name="Chen A."/>
            <person name="Krypides N."/>
            <person name="Mavromatis K."/>
            <person name="Markowitz V."/>
            <person name="Szeto E."/>
            <person name="Ivanova N."/>
            <person name="Ovchinnikova G."/>
            <person name="Pagani I."/>
            <person name="Pati A."/>
            <person name="Goodwin L."/>
            <person name="Peters L."/>
            <person name="Pitluck S."/>
            <person name="Woyke T."/>
            <person name="Kerfeld C."/>
        </authorList>
    </citation>
    <scope>NUCLEOTIDE SEQUENCE [LARGE SCALE GENOMIC DNA]</scope>
    <source>
        <strain evidence="1">PCC 8305</strain>
    </source>
</reference>
<dbReference type="Gene3D" id="3.10.450.530">
    <property type="entry name" value="Ribonuclease toxin, BrnT, of type II toxin-antitoxin system"/>
    <property type="match status" value="1"/>
</dbReference>
<dbReference type="OrthoDB" id="428036at2"/>
<dbReference type="EMBL" id="CP003944">
    <property type="protein sequence ID" value="AFZ49474.1"/>
    <property type="molecule type" value="Genomic_DNA"/>
</dbReference>
<organism evidence="1 2">
    <name type="scientific">Dactylococcopsis salina (strain PCC 8305)</name>
    <name type="common">Myxobactron salinum</name>
    <dbReference type="NCBI Taxonomy" id="13035"/>
    <lineage>
        <taxon>Bacteria</taxon>
        <taxon>Bacillati</taxon>
        <taxon>Cyanobacteriota</taxon>
        <taxon>Cyanophyceae</taxon>
        <taxon>Nodosilineales</taxon>
        <taxon>Cymatolegaceae</taxon>
        <taxon>Dactylococcopsis</taxon>
    </lineage>
</organism>
<dbReference type="Pfam" id="PF04365">
    <property type="entry name" value="BrnT_toxin"/>
    <property type="match status" value="1"/>
</dbReference>
<dbReference type="InterPro" id="IPR007460">
    <property type="entry name" value="BrnT_toxin"/>
</dbReference>
<dbReference type="RefSeq" id="WP_015228486.1">
    <property type="nucleotide sequence ID" value="NC_019780.1"/>
</dbReference>
<name>K9YRD7_DACS8</name>
<dbReference type="AlphaFoldDB" id="K9YRD7"/>
<evidence type="ECO:0000313" key="1">
    <source>
        <dbReference type="EMBL" id="AFZ49474.1"/>
    </source>
</evidence>
<protein>
    <recommendedName>
        <fullName evidence="3">BrnT family toxin</fullName>
    </recommendedName>
</protein>
<dbReference type="HOGENOM" id="CLU_149290_3_0_3"/>
<dbReference type="STRING" id="13035.Dacsa_0716"/>
<dbReference type="InterPro" id="IPR038573">
    <property type="entry name" value="BrnT_sf"/>
</dbReference>
<proteinExistence type="predicted"/>
<accession>K9YRD7</accession>
<dbReference type="KEGG" id="dsl:Dacsa_0716"/>
<dbReference type="Proteomes" id="UP000010482">
    <property type="component" value="Chromosome"/>
</dbReference>
<gene>
    <name evidence="1" type="ORF">Dacsa_0716</name>
</gene>